<dbReference type="HOGENOM" id="CLU_125054_2_0_10"/>
<accession>B3ELN4</accession>
<dbReference type="SUPFAM" id="SSF52833">
    <property type="entry name" value="Thioredoxin-like"/>
    <property type="match status" value="1"/>
</dbReference>
<dbReference type="STRING" id="331678.Cphamn1_0398"/>
<evidence type="ECO:0000313" key="1">
    <source>
        <dbReference type="EMBL" id="ACE03363.1"/>
    </source>
</evidence>
<dbReference type="InterPro" id="IPR008554">
    <property type="entry name" value="Glutaredoxin-like"/>
</dbReference>
<dbReference type="EMBL" id="CP001101">
    <property type="protein sequence ID" value="ACE03363.1"/>
    <property type="molecule type" value="Genomic_DNA"/>
</dbReference>
<dbReference type="eggNOG" id="COG0695">
    <property type="taxonomic scope" value="Bacteria"/>
</dbReference>
<dbReference type="OrthoDB" id="32865at2"/>
<proteinExistence type="predicted"/>
<dbReference type="InterPro" id="IPR052565">
    <property type="entry name" value="Glutaredoxin-like_YDR286C"/>
</dbReference>
<dbReference type="Pfam" id="PF05768">
    <property type="entry name" value="Glrx-like"/>
    <property type="match status" value="1"/>
</dbReference>
<organism evidence="1">
    <name type="scientific">Chlorobium phaeobacteroides (strain BS1)</name>
    <dbReference type="NCBI Taxonomy" id="331678"/>
    <lineage>
        <taxon>Bacteria</taxon>
        <taxon>Pseudomonadati</taxon>
        <taxon>Chlorobiota</taxon>
        <taxon>Chlorobiia</taxon>
        <taxon>Chlorobiales</taxon>
        <taxon>Chlorobiaceae</taxon>
        <taxon>Chlorobium/Pelodictyon group</taxon>
        <taxon>Chlorobium</taxon>
    </lineage>
</organism>
<gene>
    <name evidence="1" type="ordered locus">Cphamn1_0398</name>
</gene>
<dbReference type="PANTHER" id="PTHR33558:SF1">
    <property type="entry name" value="GLUTAREDOXIN-LIKE PROTEIN C5ORF63 HOMOLOG"/>
    <property type="match status" value="1"/>
</dbReference>
<dbReference type="KEGG" id="cpb:Cphamn1_0398"/>
<dbReference type="InterPro" id="IPR036249">
    <property type="entry name" value="Thioredoxin-like_sf"/>
</dbReference>
<dbReference type="AlphaFoldDB" id="B3ELN4"/>
<protein>
    <submittedName>
        <fullName evidence="1">Glutaredoxin 2</fullName>
    </submittedName>
</protein>
<dbReference type="Gene3D" id="3.40.30.10">
    <property type="entry name" value="Glutaredoxin"/>
    <property type="match status" value="1"/>
</dbReference>
<dbReference type="PANTHER" id="PTHR33558">
    <property type="entry name" value="GLUTAREDOXIN-LIKE PROTEIN C5ORF63 HOMOLOG"/>
    <property type="match status" value="1"/>
</dbReference>
<name>B3ELN4_CHLPB</name>
<reference evidence="1" key="1">
    <citation type="submission" date="2008-06" db="EMBL/GenBank/DDBJ databases">
        <title>Complete sequence of Chlorobium phaeobacteroides BS1.</title>
        <authorList>
            <consortium name="US DOE Joint Genome Institute"/>
            <person name="Lucas S."/>
            <person name="Copeland A."/>
            <person name="Lapidus A."/>
            <person name="Glavina del Rio T."/>
            <person name="Dalin E."/>
            <person name="Tice H."/>
            <person name="Bruce D."/>
            <person name="Goodwin L."/>
            <person name="Pitluck S."/>
            <person name="Schmutz J."/>
            <person name="Larimer F."/>
            <person name="Land M."/>
            <person name="Hauser L."/>
            <person name="Kyrpides N."/>
            <person name="Ovchinnikova G."/>
            <person name="Li T."/>
            <person name="Liu Z."/>
            <person name="Zhao F."/>
            <person name="Overmann J."/>
            <person name="Bryant D.A."/>
            <person name="Richardson P."/>
        </authorList>
    </citation>
    <scope>NUCLEOTIDE SEQUENCE [LARGE SCALE GENOMIC DNA]</scope>
    <source>
        <strain evidence="1">BS1</strain>
    </source>
</reference>
<sequence>MYDSNVVLYTKPGCSLCEKAGRAVERVLADIPFALEVVDITTSSELLQRYGLYIPVISIDGVEFSRYHVNESKLRALLNGERTQGTLRG</sequence>